<proteinExistence type="predicted"/>
<sequence length="241" mass="26809">MLTSAVLLPTFSFAIGVEGSIGAWNQDPSGYISYKGDQIDVDSNLRYGKKTRPMGRLKIDMPSILPNIYLMATPSRFEAIGQKDASFTFGGRTYNANVPFYSKTRLDHYDIALYYGIPGLKKLTNGVLSAELGINVRIMDLYAKVEQNGTSESKSVTVPIPMLYTGLQIRPVNLLSIEGELRGVAYNSNHYYDLIGRLKVKPVKHVFLAGGYRYQELKIDVSDVKSKVKLQGPFVEAGFEF</sequence>
<dbReference type="InterPro" id="IPR026387">
    <property type="entry name" value="OMP_w_GlyGly"/>
</dbReference>
<accession>A0A7C2V4A7</accession>
<comment type="caution">
    <text evidence="1">The sequence shown here is derived from an EMBL/GenBank/DDBJ whole genome shotgun (WGS) entry which is preliminary data.</text>
</comment>
<dbReference type="NCBIfam" id="TIGR04219">
    <property type="entry name" value="OMP_w_GlyGly"/>
    <property type="match status" value="1"/>
</dbReference>
<name>A0A7C2V4A7_9AQUI</name>
<evidence type="ECO:0000313" key="1">
    <source>
        <dbReference type="EMBL" id="HEW46554.1"/>
    </source>
</evidence>
<dbReference type="EMBL" id="DSFP01000067">
    <property type="protein sequence ID" value="HEW46554.1"/>
    <property type="molecule type" value="Genomic_DNA"/>
</dbReference>
<organism evidence="1">
    <name type="scientific">Hydrogenobacter sp</name>
    <dbReference type="NCBI Taxonomy" id="2152829"/>
    <lineage>
        <taxon>Bacteria</taxon>
        <taxon>Pseudomonadati</taxon>
        <taxon>Aquificota</taxon>
        <taxon>Aquificia</taxon>
        <taxon>Aquificales</taxon>
        <taxon>Aquificaceae</taxon>
        <taxon>Hydrogenobacter</taxon>
    </lineage>
</organism>
<protein>
    <submittedName>
        <fullName evidence="1">TIGR04219 family outer membrane beta-barrel protein</fullName>
    </submittedName>
</protein>
<dbReference type="AlphaFoldDB" id="A0A7C2V4A7"/>
<gene>
    <name evidence="1" type="ORF">ENO47_07825</name>
</gene>
<reference evidence="1" key="1">
    <citation type="journal article" date="2020" name="mSystems">
        <title>Genome- and Community-Level Interaction Insights into Carbon Utilization and Element Cycling Functions of Hydrothermarchaeota in Hydrothermal Sediment.</title>
        <authorList>
            <person name="Zhou Z."/>
            <person name="Liu Y."/>
            <person name="Xu W."/>
            <person name="Pan J."/>
            <person name="Luo Z.H."/>
            <person name="Li M."/>
        </authorList>
    </citation>
    <scope>NUCLEOTIDE SEQUENCE [LARGE SCALE GENOMIC DNA]</scope>
    <source>
        <strain evidence="1">SpSt-132</strain>
    </source>
</reference>